<dbReference type="GO" id="GO:0005506">
    <property type="term" value="F:iron ion binding"/>
    <property type="evidence" value="ECO:0007669"/>
    <property type="project" value="InterPro"/>
</dbReference>
<dbReference type="EMBL" id="CAJVPY010000224">
    <property type="protein sequence ID" value="CAG8458938.1"/>
    <property type="molecule type" value="Genomic_DNA"/>
</dbReference>
<reference evidence="1" key="1">
    <citation type="submission" date="2021-06" db="EMBL/GenBank/DDBJ databases">
        <authorList>
            <person name="Kallberg Y."/>
            <person name="Tangrot J."/>
            <person name="Rosling A."/>
        </authorList>
    </citation>
    <scope>NUCLEOTIDE SEQUENCE</scope>
    <source>
        <strain evidence="1">MA453B</strain>
    </source>
</reference>
<keyword evidence="2" id="KW-1185">Reference proteome</keyword>
<evidence type="ECO:0000313" key="1">
    <source>
        <dbReference type="EMBL" id="CAG8458938.1"/>
    </source>
</evidence>
<name>A0A9N8VLJ6_9GLOM</name>
<accession>A0A9N8VLJ6</accession>
<dbReference type="OrthoDB" id="1470350at2759"/>
<gene>
    <name evidence="1" type="ORF">DERYTH_LOCUS909</name>
</gene>
<dbReference type="InterPro" id="IPR001128">
    <property type="entry name" value="Cyt_P450"/>
</dbReference>
<evidence type="ECO:0000313" key="2">
    <source>
        <dbReference type="Proteomes" id="UP000789405"/>
    </source>
</evidence>
<dbReference type="Pfam" id="PF00067">
    <property type="entry name" value="p450"/>
    <property type="match status" value="2"/>
</dbReference>
<dbReference type="SUPFAM" id="SSF48264">
    <property type="entry name" value="Cytochrome P450"/>
    <property type="match status" value="1"/>
</dbReference>
<feature type="non-terminal residue" evidence="1">
    <location>
        <position position="271"/>
    </location>
</feature>
<dbReference type="InterPro" id="IPR036396">
    <property type="entry name" value="Cyt_P450_sf"/>
</dbReference>
<dbReference type="AlphaFoldDB" id="A0A9N8VLJ6"/>
<comment type="caution">
    <text evidence="1">The sequence shown here is derived from an EMBL/GenBank/DDBJ whole genome shotgun (WGS) entry which is preliminary data.</text>
</comment>
<dbReference type="GO" id="GO:0016705">
    <property type="term" value="F:oxidoreductase activity, acting on paired donors, with incorporation or reduction of molecular oxygen"/>
    <property type="evidence" value="ECO:0007669"/>
    <property type="project" value="InterPro"/>
</dbReference>
<dbReference type="GO" id="GO:0004497">
    <property type="term" value="F:monooxygenase activity"/>
    <property type="evidence" value="ECO:0007669"/>
    <property type="project" value="InterPro"/>
</dbReference>
<dbReference type="Proteomes" id="UP000789405">
    <property type="component" value="Unassembled WGS sequence"/>
</dbReference>
<dbReference type="Gene3D" id="1.10.630.10">
    <property type="entry name" value="Cytochrome P450"/>
    <property type="match status" value="2"/>
</dbReference>
<proteinExistence type="predicted"/>
<dbReference type="GO" id="GO:0020037">
    <property type="term" value="F:heme binding"/>
    <property type="evidence" value="ECO:0007669"/>
    <property type="project" value="InterPro"/>
</dbReference>
<sequence length="271" mass="31716">MPETDLVEKIMSPTKINTFRFRTPINEGVKTLEIMDKDIIFNYIYDDWNYHRRFYSKILKTPQSRQKIVESSQSIFVEIKKYWKEIDEPIIDLSEWIVRFAFENIMYLTTNKRFNSIADYYNSLKPNTQPPLTEKLIGGAKKSLDSLVLEIVKKRREQIENSDVKEESSQDFLTQLLTINTKQDVTKEVRAFMTEILAGGSFTKIVKEIESILGKNVNKEITLNDLDNMKYCEAVISEENPNQFKPERFLDGEKINKNTFFMFGGGTRICP</sequence>
<organism evidence="1 2">
    <name type="scientific">Dentiscutata erythropus</name>
    <dbReference type="NCBI Taxonomy" id="1348616"/>
    <lineage>
        <taxon>Eukaryota</taxon>
        <taxon>Fungi</taxon>
        <taxon>Fungi incertae sedis</taxon>
        <taxon>Mucoromycota</taxon>
        <taxon>Glomeromycotina</taxon>
        <taxon>Glomeromycetes</taxon>
        <taxon>Diversisporales</taxon>
        <taxon>Gigasporaceae</taxon>
        <taxon>Dentiscutata</taxon>
    </lineage>
</organism>
<protein>
    <submittedName>
        <fullName evidence="1">12142_t:CDS:1</fullName>
    </submittedName>
</protein>